<evidence type="ECO:0000313" key="1">
    <source>
        <dbReference type="EMBL" id="KAF0977643.1"/>
    </source>
</evidence>
<evidence type="ECO:0000313" key="2">
    <source>
        <dbReference type="Proteomes" id="UP000444721"/>
    </source>
</evidence>
<dbReference type="Proteomes" id="UP000444721">
    <property type="component" value="Unassembled WGS sequence"/>
</dbReference>
<dbReference type="GeneID" id="68110853"/>
<dbReference type="OrthoDB" id="10453980at2759"/>
<reference evidence="1 2" key="1">
    <citation type="journal article" date="2019" name="Sci. Rep.">
        <title>Nanopore sequencing improves the draft genome of the human pathogenic amoeba Naegleria fowleri.</title>
        <authorList>
            <person name="Liechti N."/>
            <person name="Schurch N."/>
            <person name="Bruggmann R."/>
            <person name="Wittwer M."/>
        </authorList>
    </citation>
    <scope>NUCLEOTIDE SEQUENCE [LARGE SCALE GENOMIC DNA]</scope>
    <source>
        <strain evidence="1 2">ATCC 30894</strain>
    </source>
</reference>
<dbReference type="EMBL" id="VFQX01000034">
    <property type="protein sequence ID" value="KAF0977643.1"/>
    <property type="molecule type" value="Genomic_DNA"/>
</dbReference>
<proteinExistence type="predicted"/>
<protein>
    <submittedName>
        <fullName evidence="1">Uncharacterized protein</fullName>
    </submittedName>
</protein>
<name>A0A6A5BID0_NAEFO</name>
<dbReference type="AlphaFoldDB" id="A0A6A5BID0"/>
<gene>
    <name evidence="1" type="ORF">FDP41_003635</name>
</gene>
<dbReference type="RefSeq" id="XP_044562356.1">
    <property type="nucleotide sequence ID" value="XM_044706961.1"/>
</dbReference>
<keyword evidence="2" id="KW-1185">Reference proteome</keyword>
<accession>A0A6A5BID0</accession>
<organism evidence="1 2">
    <name type="scientific">Naegleria fowleri</name>
    <name type="common">Brain eating amoeba</name>
    <dbReference type="NCBI Taxonomy" id="5763"/>
    <lineage>
        <taxon>Eukaryota</taxon>
        <taxon>Discoba</taxon>
        <taxon>Heterolobosea</taxon>
        <taxon>Tetramitia</taxon>
        <taxon>Eutetramitia</taxon>
        <taxon>Vahlkampfiidae</taxon>
        <taxon>Naegleria</taxon>
    </lineage>
</organism>
<dbReference type="VEuPathDB" id="AmoebaDB:FDP41_003635"/>
<comment type="caution">
    <text evidence="1">The sequence shown here is derived from an EMBL/GenBank/DDBJ whole genome shotgun (WGS) entry which is preliminary data.</text>
</comment>
<dbReference type="OMA" id="LEEIWIV"/>
<sequence>MSSFALLDQLKENELDTNTIMSFRSKHQSQSKKKAEKKSLYREEFSHIAFNEVIWFQMLTFLDFKFLFQSCARIDKMRCEMIYSKPMCQHVLICEFFTLLNGEEEKDTRVWFKKFMPLKPMTKVLTNADPQCLFKEIRELVSESCSDLKDQTFTTPSHISSIIYPLTLRTYSGKDTFPVFVKLFHKLSNRKFLIRGLNNQLRKRYPQYKAPTYYTNLFQTHESAIDPHTRRQFHCNHFENVIQKISAHPLKMTSQCKAYGISMDISHYTPEHRNRKH</sequence>
<dbReference type="VEuPathDB" id="AmoebaDB:NF0128680"/>
<dbReference type="VEuPathDB" id="AmoebaDB:NfTy_070010"/>